<feature type="transmembrane region" description="Helical" evidence="1">
    <location>
        <begin position="259"/>
        <end position="277"/>
    </location>
</feature>
<proteinExistence type="predicted"/>
<sequence length="423" mass="49969">MNTLTKALNRFIVIYFLIYIFPFPSDYIPFVGKYVANTVQNFWDWILPIVYEDVLGFEDKLVLEPTGSGDRTVDYLFLMVNFLLAIIVTVGSLFFSLEENKEKKIFTYFIVTLRYFLAFTMFTYGFAKMFYLQFSQLSLYSLEQTFGNSSPMGILWRFMGYSEPYTVFTGILEVLGGIFLIWRRTKVLGAIMCFGIMLNVFVLNLSYDVPVKLFSFHLTLMSLVILMPDYKNLMKFFLKNSPSEPITHQPYFKVKRNEIIRLTVKFLLVGFVLFNGVKSSLQRQKEYGKRAPEHNLYGVYEVHHFIKNGDTLSSNDPMPLLGYPQKWKKLLIDKRDSRIILMDDEQRAMKHELDTISKRFSMTSHLDESLKYEFNYKQKGNWLYLNSEQGKDSLIVNLLRKKREDFYLESRGFHWINDYPMNR</sequence>
<keyword evidence="1" id="KW-0472">Membrane</keyword>
<keyword evidence="3" id="KW-1185">Reference proteome</keyword>
<feature type="transmembrane region" description="Helical" evidence="1">
    <location>
        <begin position="187"/>
        <end position="207"/>
    </location>
</feature>
<feature type="transmembrane region" description="Helical" evidence="1">
    <location>
        <begin position="107"/>
        <end position="127"/>
    </location>
</feature>
<feature type="transmembrane region" description="Helical" evidence="1">
    <location>
        <begin position="7"/>
        <end position="24"/>
    </location>
</feature>
<feature type="transmembrane region" description="Helical" evidence="1">
    <location>
        <begin position="165"/>
        <end position="182"/>
    </location>
</feature>
<keyword evidence="1" id="KW-1133">Transmembrane helix</keyword>
<protein>
    <submittedName>
        <fullName evidence="2">DoxX family protein</fullName>
    </submittedName>
</protein>
<comment type="caution">
    <text evidence="2">The sequence shown here is derived from an EMBL/GenBank/DDBJ whole genome shotgun (WGS) entry which is preliminary data.</text>
</comment>
<reference evidence="2 3" key="1">
    <citation type="submission" date="2023-03" db="EMBL/GenBank/DDBJ databases">
        <title>Muricauda XX sp. nov. and Muricauda XXX sp. nov., two novel species isolated from Okinawa Trough.</title>
        <authorList>
            <person name="Cao W."/>
            <person name="Deng X."/>
        </authorList>
    </citation>
    <scope>NUCLEOTIDE SEQUENCE [LARGE SCALE GENOMIC DNA]</scope>
    <source>
        <strain evidence="2 3">334s03</strain>
    </source>
</reference>
<name>A0ABT5XWN6_9FLAO</name>
<evidence type="ECO:0000256" key="1">
    <source>
        <dbReference type="SAM" id="Phobius"/>
    </source>
</evidence>
<gene>
    <name evidence="2" type="ORF">PY092_05060</name>
</gene>
<dbReference type="RefSeq" id="WP_275614764.1">
    <property type="nucleotide sequence ID" value="NZ_JARFVB010000002.1"/>
</dbReference>
<keyword evidence="1" id="KW-0812">Transmembrane</keyword>
<accession>A0ABT5XWN6</accession>
<dbReference type="Proteomes" id="UP001221366">
    <property type="component" value="Unassembled WGS sequence"/>
</dbReference>
<dbReference type="EMBL" id="JARFVB010000002">
    <property type="protein sequence ID" value="MDF0715506.1"/>
    <property type="molecule type" value="Genomic_DNA"/>
</dbReference>
<evidence type="ECO:0000313" key="3">
    <source>
        <dbReference type="Proteomes" id="UP001221366"/>
    </source>
</evidence>
<feature type="transmembrane region" description="Helical" evidence="1">
    <location>
        <begin position="75"/>
        <end position="95"/>
    </location>
</feature>
<evidence type="ECO:0000313" key="2">
    <source>
        <dbReference type="EMBL" id="MDF0715506.1"/>
    </source>
</evidence>
<organism evidence="2 3">
    <name type="scientific">Flagellimonas yonaguniensis</name>
    <dbReference type="NCBI Taxonomy" id="3031325"/>
    <lineage>
        <taxon>Bacteria</taxon>
        <taxon>Pseudomonadati</taxon>
        <taxon>Bacteroidota</taxon>
        <taxon>Flavobacteriia</taxon>
        <taxon>Flavobacteriales</taxon>
        <taxon>Flavobacteriaceae</taxon>
        <taxon>Flagellimonas</taxon>
    </lineage>
</organism>